<dbReference type="EMBL" id="FMCW01000018">
    <property type="protein sequence ID" value="SCF00137.1"/>
    <property type="molecule type" value="Genomic_DNA"/>
</dbReference>
<accession>A0A1C4WV69</accession>
<keyword evidence="1" id="KW-0812">Transmembrane</keyword>
<keyword evidence="1" id="KW-1133">Transmembrane helix</keyword>
<proteinExistence type="predicted"/>
<evidence type="ECO:0000256" key="1">
    <source>
        <dbReference type="SAM" id="Phobius"/>
    </source>
</evidence>
<reference evidence="2 3" key="1">
    <citation type="submission" date="2016-06" db="EMBL/GenBank/DDBJ databases">
        <authorList>
            <person name="Kjaerup R.B."/>
            <person name="Dalgaard T.S."/>
            <person name="Juul-Madsen H.R."/>
        </authorList>
    </citation>
    <scope>NUCLEOTIDE SEQUENCE [LARGE SCALE GENOMIC DNA]</scope>
    <source>
        <strain evidence="2 3">DSM 45626</strain>
    </source>
</reference>
<dbReference type="AlphaFoldDB" id="A0A1C4WV69"/>
<dbReference type="RefSeq" id="WP_091282356.1">
    <property type="nucleotide sequence ID" value="NZ_FMCW01000018.1"/>
</dbReference>
<gene>
    <name evidence="2" type="ORF">GA0070558_118143</name>
</gene>
<protein>
    <submittedName>
        <fullName evidence="2">Uncharacterized protein</fullName>
    </submittedName>
</protein>
<dbReference type="Proteomes" id="UP000199375">
    <property type="component" value="Unassembled WGS sequence"/>
</dbReference>
<sequence>MSYPPHPSYPPWPGAVAPLTAYPQPIPPPPGHAVLVVSVNRGPYLVPAPATSKFKIDGRTVPIPGEGTWHVAVPAGPHDVRYTDFIGIPVITTALVAQPGAAHHLSFRFGGWRNRVHDGHGTDVTRFGMWSNYSILLVTLAVVGVLCCGGFGLVTALSGTS</sequence>
<keyword evidence="1" id="KW-0472">Membrane</keyword>
<organism evidence="2 3">
    <name type="scientific">Micromonospora haikouensis</name>
    <dbReference type="NCBI Taxonomy" id="686309"/>
    <lineage>
        <taxon>Bacteria</taxon>
        <taxon>Bacillati</taxon>
        <taxon>Actinomycetota</taxon>
        <taxon>Actinomycetes</taxon>
        <taxon>Micromonosporales</taxon>
        <taxon>Micromonosporaceae</taxon>
        <taxon>Micromonospora</taxon>
    </lineage>
</organism>
<evidence type="ECO:0000313" key="2">
    <source>
        <dbReference type="EMBL" id="SCF00137.1"/>
    </source>
</evidence>
<feature type="transmembrane region" description="Helical" evidence="1">
    <location>
        <begin position="135"/>
        <end position="157"/>
    </location>
</feature>
<name>A0A1C4WV69_9ACTN</name>
<evidence type="ECO:0000313" key="3">
    <source>
        <dbReference type="Proteomes" id="UP000199375"/>
    </source>
</evidence>